<evidence type="ECO:0000256" key="7">
    <source>
        <dbReference type="ARBA" id="ARBA00022840"/>
    </source>
</evidence>
<dbReference type="Gene3D" id="3.30.420.40">
    <property type="match status" value="2"/>
</dbReference>
<dbReference type="InterPro" id="IPR000600">
    <property type="entry name" value="ROK"/>
</dbReference>
<keyword evidence="10" id="KW-1185">Reference proteome</keyword>
<keyword evidence="7" id="KW-0067">ATP-binding</keyword>
<sequence>MSDRGSVGGADLRGLTCGIDVGGTKIAGAVVDVEGTVVAEHRVVSPAADADAVEDAIARLVLELAARHELTAVGIGAAGYVDAGRAVVMFAPNIAWRDEDLRHEIQARVQLPVVVENDANAAAWGEFAFGAAADVDDMLMVTVGTGVGGGIVHNGSLFRGGFGAAAEIGHLRVVPGGRQCGCGNLGCLEQYASGSALVKETRAQALTPEAAALLERAGGDPAAIDGPMITAAAADGDPFAMAQVAELARWLGEAIASLAAVLDPGSVVIGGGVSEAGDLLLDPVREAFLGQLTGRGHRPVPDIRTASLGNRAGVIGAADLARH</sequence>
<evidence type="ECO:0000256" key="8">
    <source>
        <dbReference type="ARBA" id="ARBA00032386"/>
    </source>
</evidence>
<comment type="similarity">
    <text evidence="1">Belongs to the ROK (NagC/XylR) family.</text>
</comment>
<dbReference type="InterPro" id="IPR043129">
    <property type="entry name" value="ATPase_NBD"/>
</dbReference>
<evidence type="ECO:0000313" key="10">
    <source>
        <dbReference type="Proteomes" id="UP001589750"/>
    </source>
</evidence>
<protein>
    <recommendedName>
        <fullName evidence="3">Glucokinase</fullName>
        <ecNumber evidence="2">2.7.1.2</ecNumber>
    </recommendedName>
    <alternativeName>
        <fullName evidence="8">Glucose kinase</fullName>
    </alternativeName>
</protein>
<gene>
    <name evidence="9" type="ORF">ACFFRI_15360</name>
</gene>
<dbReference type="InterPro" id="IPR049874">
    <property type="entry name" value="ROK_cs"/>
</dbReference>
<reference evidence="9 10" key="1">
    <citation type="submission" date="2024-09" db="EMBL/GenBank/DDBJ databases">
        <authorList>
            <person name="Sun Q."/>
            <person name="Mori K."/>
        </authorList>
    </citation>
    <scope>NUCLEOTIDE SEQUENCE [LARGE SCALE GENOMIC DNA]</scope>
    <source>
        <strain evidence="9 10">JCM 9626</strain>
    </source>
</reference>
<evidence type="ECO:0000256" key="2">
    <source>
        <dbReference type="ARBA" id="ARBA00012323"/>
    </source>
</evidence>
<evidence type="ECO:0000313" key="9">
    <source>
        <dbReference type="EMBL" id="MFB9314433.1"/>
    </source>
</evidence>
<dbReference type="PANTHER" id="PTHR18964:SF173">
    <property type="entry name" value="GLUCOKINASE"/>
    <property type="match status" value="1"/>
</dbReference>
<dbReference type="PANTHER" id="PTHR18964">
    <property type="entry name" value="ROK (REPRESSOR, ORF, KINASE) FAMILY"/>
    <property type="match status" value="1"/>
</dbReference>
<dbReference type="InterPro" id="IPR004654">
    <property type="entry name" value="ROK_glcA"/>
</dbReference>
<evidence type="ECO:0000256" key="5">
    <source>
        <dbReference type="ARBA" id="ARBA00022741"/>
    </source>
</evidence>
<dbReference type="Pfam" id="PF00480">
    <property type="entry name" value="ROK"/>
    <property type="match status" value="1"/>
</dbReference>
<keyword evidence="5" id="KW-0547">Nucleotide-binding</keyword>
<keyword evidence="6" id="KW-0418">Kinase</keyword>
<name>A0ABV5KCE9_9ACTN</name>
<comment type="caution">
    <text evidence="9">The sequence shown here is derived from an EMBL/GenBank/DDBJ whole genome shotgun (WGS) entry which is preliminary data.</text>
</comment>
<dbReference type="RefSeq" id="WP_140010099.1">
    <property type="nucleotide sequence ID" value="NZ_JBHMDG010000021.1"/>
</dbReference>
<organism evidence="9 10">
    <name type="scientific">Nocardioides plantarum</name>
    <dbReference type="NCBI Taxonomy" id="29299"/>
    <lineage>
        <taxon>Bacteria</taxon>
        <taxon>Bacillati</taxon>
        <taxon>Actinomycetota</taxon>
        <taxon>Actinomycetes</taxon>
        <taxon>Propionibacteriales</taxon>
        <taxon>Nocardioidaceae</taxon>
        <taxon>Nocardioides</taxon>
    </lineage>
</organism>
<evidence type="ECO:0000256" key="3">
    <source>
        <dbReference type="ARBA" id="ARBA00014701"/>
    </source>
</evidence>
<dbReference type="SUPFAM" id="SSF53067">
    <property type="entry name" value="Actin-like ATPase domain"/>
    <property type="match status" value="1"/>
</dbReference>
<dbReference type="Proteomes" id="UP001589750">
    <property type="component" value="Unassembled WGS sequence"/>
</dbReference>
<evidence type="ECO:0000256" key="1">
    <source>
        <dbReference type="ARBA" id="ARBA00006479"/>
    </source>
</evidence>
<evidence type="ECO:0000256" key="6">
    <source>
        <dbReference type="ARBA" id="ARBA00022777"/>
    </source>
</evidence>
<dbReference type="GO" id="GO:0004340">
    <property type="term" value="F:glucokinase activity"/>
    <property type="evidence" value="ECO:0007669"/>
    <property type="project" value="UniProtKB-EC"/>
</dbReference>
<dbReference type="EC" id="2.7.1.2" evidence="2"/>
<proteinExistence type="inferred from homology"/>
<dbReference type="NCBIfam" id="TIGR00744">
    <property type="entry name" value="ROK_glcA_fam"/>
    <property type="match status" value="1"/>
</dbReference>
<accession>A0ABV5KCE9</accession>
<dbReference type="EMBL" id="JBHMDG010000021">
    <property type="protein sequence ID" value="MFB9314433.1"/>
    <property type="molecule type" value="Genomic_DNA"/>
</dbReference>
<evidence type="ECO:0000256" key="4">
    <source>
        <dbReference type="ARBA" id="ARBA00022679"/>
    </source>
</evidence>
<keyword evidence="4 9" id="KW-0808">Transferase</keyword>
<dbReference type="PROSITE" id="PS01125">
    <property type="entry name" value="ROK"/>
    <property type="match status" value="1"/>
</dbReference>